<evidence type="ECO:0000256" key="5">
    <source>
        <dbReference type="SAM" id="Phobius"/>
    </source>
</evidence>
<proteinExistence type="predicted"/>
<protein>
    <submittedName>
        <fullName evidence="7">Sterol desaturase family protein</fullName>
    </submittedName>
</protein>
<name>A0A6L9UHV1_9HYPH</name>
<dbReference type="GO" id="GO:0008610">
    <property type="term" value="P:lipid biosynthetic process"/>
    <property type="evidence" value="ECO:0007669"/>
    <property type="project" value="InterPro"/>
</dbReference>
<dbReference type="Proteomes" id="UP000483035">
    <property type="component" value="Unassembled WGS sequence"/>
</dbReference>
<dbReference type="PANTHER" id="PTHR11863">
    <property type="entry name" value="STEROL DESATURASE"/>
    <property type="match status" value="1"/>
</dbReference>
<feature type="transmembrane region" description="Helical" evidence="5">
    <location>
        <begin position="173"/>
        <end position="195"/>
    </location>
</feature>
<dbReference type="GO" id="GO:0016020">
    <property type="term" value="C:membrane"/>
    <property type="evidence" value="ECO:0007669"/>
    <property type="project" value="UniProtKB-SubCell"/>
</dbReference>
<dbReference type="GO" id="GO:0005506">
    <property type="term" value="F:iron ion binding"/>
    <property type="evidence" value="ECO:0007669"/>
    <property type="project" value="InterPro"/>
</dbReference>
<dbReference type="GO" id="GO:0016491">
    <property type="term" value="F:oxidoreductase activity"/>
    <property type="evidence" value="ECO:0007669"/>
    <property type="project" value="InterPro"/>
</dbReference>
<organism evidence="7 8">
    <name type="scientific">Rhizobium lusitanum</name>
    <dbReference type="NCBI Taxonomy" id="293958"/>
    <lineage>
        <taxon>Bacteria</taxon>
        <taxon>Pseudomonadati</taxon>
        <taxon>Pseudomonadota</taxon>
        <taxon>Alphaproteobacteria</taxon>
        <taxon>Hyphomicrobiales</taxon>
        <taxon>Rhizobiaceae</taxon>
        <taxon>Rhizobium/Agrobacterium group</taxon>
        <taxon>Rhizobium</taxon>
    </lineage>
</organism>
<reference evidence="7 8" key="1">
    <citation type="submission" date="2019-12" db="EMBL/GenBank/DDBJ databases">
        <title>Rhizobium genotypes associated with high levels of biological nitrogen fixation by grain legumes in a temperate-maritime cropping system.</title>
        <authorList>
            <person name="Maluk M."/>
            <person name="Francesc Ferrando Molina F."/>
            <person name="Lopez Del Egido L."/>
            <person name="Lafos M."/>
            <person name="Langarica-Fuentes A."/>
            <person name="Gebre Yohannes G."/>
            <person name="Young M.W."/>
            <person name="Martin P."/>
            <person name="Gantlett R."/>
            <person name="Kenicer G."/>
            <person name="Hawes C."/>
            <person name="Begg G.S."/>
            <person name="Quilliam R.S."/>
            <person name="Squire G.R."/>
            <person name="Poole P.S."/>
            <person name="Young P.W."/>
            <person name="Iannetta P.M."/>
            <person name="James E.K."/>
        </authorList>
    </citation>
    <scope>NUCLEOTIDE SEQUENCE [LARGE SCALE GENOMIC DNA]</scope>
    <source>
        <strain evidence="7 8">JHI1118</strain>
    </source>
</reference>
<feature type="transmembrane region" description="Helical" evidence="5">
    <location>
        <begin position="138"/>
        <end position="161"/>
    </location>
</feature>
<feature type="transmembrane region" description="Helical" evidence="5">
    <location>
        <begin position="47"/>
        <end position="65"/>
    </location>
</feature>
<dbReference type="AlphaFoldDB" id="A0A6L9UHV1"/>
<dbReference type="Pfam" id="PF04116">
    <property type="entry name" value="FA_hydroxylase"/>
    <property type="match status" value="1"/>
</dbReference>
<dbReference type="InterPro" id="IPR050307">
    <property type="entry name" value="Sterol_Desaturase_Related"/>
</dbReference>
<keyword evidence="4 5" id="KW-0472">Membrane</keyword>
<evidence type="ECO:0000313" key="8">
    <source>
        <dbReference type="Proteomes" id="UP000483035"/>
    </source>
</evidence>
<comment type="subcellular location">
    <subcellularLocation>
        <location evidence="1">Membrane</location>
    </subcellularLocation>
</comment>
<keyword evidence="2 5" id="KW-0812">Transmembrane</keyword>
<evidence type="ECO:0000313" key="7">
    <source>
        <dbReference type="EMBL" id="NEI74901.1"/>
    </source>
</evidence>
<evidence type="ECO:0000256" key="4">
    <source>
        <dbReference type="ARBA" id="ARBA00023136"/>
    </source>
</evidence>
<gene>
    <name evidence="7" type="ORF">GR212_35805</name>
</gene>
<dbReference type="RefSeq" id="WP_163994729.1">
    <property type="nucleotide sequence ID" value="NZ_WUEY01000044.1"/>
</dbReference>
<feature type="domain" description="Fatty acid hydroxylase" evidence="6">
    <location>
        <begin position="183"/>
        <end position="311"/>
    </location>
</feature>
<dbReference type="EMBL" id="WUEY01000044">
    <property type="protein sequence ID" value="NEI74901.1"/>
    <property type="molecule type" value="Genomic_DNA"/>
</dbReference>
<sequence length="342" mass="39899">MSGANDELIVGTRDKRGDWRPNEPLQTGPLLKFPWQPLKVVAWLPKYLFPYNLAFFVVASILWLYTTPSRETLKTLELSWILYLFFRNAALIVLFFGAMELRLYVQRRQGNRYKYNGTFPKDKPSDVFLFKSQVIDSVIRTFVSGVPIWTAYEVGLLWAWANGWGPWTTFADHPVYLAIIAFLLPLFHEVHFWCVHRLIHVPFLYKYVHSVHHKSINPSPWSSLSMHPIEHLLYWSGTLLHLIIPSHPLLVLFHFQLTGPGAIVCHVGFDKIEVGEKKSFDTHAYAHYLHHKYFEVNYGDGNLPLDKWMGTWHDGTKDGDMLMQARFRKKKERMNASRDKSA</sequence>
<dbReference type="InterPro" id="IPR006694">
    <property type="entry name" value="Fatty_acid_hydroxylase"/>
</dbReference>
<keyword evidence="3 5" id="KW-1133">Transmembrane helix</keyword>
<comment type="caution">
    <text evidence="7">The sequence shown here is derived from an EMBL/GenBank/DDBJ whole genome shotgun (WGS) entry which is preliminary data.</text>
</comment>
<evidence type="ECO:0000256" key="2">
    <source>
        <dbReference type="ARBA" id="ARBA00022692"/>
    </source>
</evidence>
<evidence type="ECO:0000256" key="3">
    <source>
        <dbReference type="ARBA" id="ARBA00022989"/>
    </source>
</evidence>
<feature type="transmembrane region" description="Helical" evidence="5">
    <location>
        <begin position="85"/>
        <end position="105"/>
    </location>
</feature>
<evidence type="ECO:0000259" key="6">
    <source>
        <dbReference type="Pfam" id="PF04116"/>
    </source>
</evidence>
<accession>A0A6L9UHV1</accession>
<evidence type="ECO:0000256" key="1">
    <source>
        <dbReference type="ARBA" id="ARBA00004370"/>
    </source>
</evidence>